<keyword evidence="1" id="KW-0378">Hydrolase</keyword>
<dbReference type="PANTHER" id="PTHR20963">
    <property type="entry name" value="MULTIPLE INOSITOL POLYPHOSPHATE PHOSPHATASE-RELATED"/>
    <property type="match status" value="1"/>
</dbReference>
<dbReference type="Gene3D" id="3.40.50.1240">
    <property type="entry name" value="Phosphoglycerate mutase-like"/>
    <property type="match status" value="1"/>
</dbReference>
<organism evidence="3 4">
    <name type="scientific">Hypholoma sublateritium (strain FD-334 SS-4)</name>
    <dbReference type="NCBI Taxonomy" id="945553"/>
    <lineage>
        <taxon>Eukaryota</taxon>
        <taxon>Fungi</taxon>
        <taxon>Dikarya</taxon>
        <taxon>Basidiomycota</taxon>
        <taxon>Agaricomycotina</taxon>
        <taxon>Agaricomycetes</taxon>
        <taxon>Agaricomycetidae</taxon>
        <taxon>Agaricales</taxon>
        <taxon>Agaricineae</taxon>
        <taxon>Strophariaceae</taxon>
        <taxon>Hypholoma</taxon>
    </lineage>
</organism>
<evidence type="ECO:0000256" key="2">
    <source>
        <dbReference type="SAM" id="SignalP"/>
    </source>
</evidence>
<dbReference type="SUPFAM" id="SSF53254">
    <property type="entry name" value="Phosphoglycerate mutase-like"/>
    <property type="match status" value="1"/>
</dbReference>
<dbReference type="Pfam" id="PF00328">
    <property type="entry name" value="His_Phos_2"/>
    <property type="match status" value="1"/>
</dbReference>
<proteinExistence type="predicted"/>
<gene>
    <name evidence="3" type="ORF">HYPSUDRAFT_378629</name>
</gene>
<dbReference type="AlphaFoldDB" id="A0A0D2Q2I1"/>
<dbReference type="STRING" id="945553.A0A0D2Q2I1"/>
<evidence type="ECO:0008006" key="5">
    <source>
        <dbReference type="Google" id="ProtNLM"/>
    </source>
</evidence>
<protein>
    <recommendedName>
        <fullName evidence="5">3-phytase</fullName>
    </recommendedName>
</protein>
<dbReference type="InterPro" id="IPR000560">
    <property type="entry name" value="His_Pase_clade-2"/>
</dbReference>
<dbReference type="PANTHER" id="PTHR20963:SF42">
    <property type="entry name" value="PHOSPHOGLYCERATE MUTASE-LIKE PROTEIN"/>
    <property type="match status" value="1"/>
</dbReference>
<name>A0A0D2Q2I1_HYPSF</name>
<keyword evidence="2" id="KW-0732">Signal</keyword>
<dbReference type="InterPro" id="IPR033379">
    <property type="entry name" value="Acid_Pase_AS"/>
</dbReference>
<feature type="signal peptide" evidence="2">
    <location>
        <begin position="1"/>
        <end position="16"/>
    </location>
</feature>
<keyword evidence="4" id="KW-1185">Reference proteome</keyword>
<dbReference type="OMA" id="WKGYEYA"/>
<dbReference type="PROSITE" id="PS00616">
    <property type="entry name" value="HIS_ACID_PHOSPHAT_1"/>
    <property type="match status" value="1"/>
</dbReference>
<dbReference type="GO" id="GO:0003993">
    <property type="term" value="F:acid phosphatase activity"/>
    <property type="evidence" value="ECO:0007669"/>
    <property type="project" value="TreeGrafter"/>
</dbReference>
<reference evidence="4" key="1">
    <citation type="submission" date="2014-04" db="EMBL/GenBank/DDBJ databases">
        <title>Evolutionary Origins and Diversification of the Mycorrhizal Mutualists.</title>
        <authorList>
            <consortium name="DOE Joint Genome Institute"/>
            <consortium name="Mycorrhizal Genomics Consortium"/>
            <person name="Kohler A."/>
            <person name="Kuo A."/>
            <person name="Nagy L.G."/>
            <person name="Floudas D."/>
            <person name="Copeland A."/>
            <person name="Barry K.W."/>
            <person name="Cichocki N."/>
            <person name="Veneault-Fourrey C."/>
            <person name="LaButti K."/>
            <person name="Lindquist E.A."/>
            <person name="Lipzen A."/>
            <person name="Lundell T."/>
            <person name="Morin E."/>
            <person name="Murat C."/>
            <person name="Riley R."/>
            <person name="Ohm R."/>
            <person name="Sun H."/>
            <person name="Tunlid A."/>
            <person name="Henrissat B."/>
            <person name="Grigoriev I.V."/>
            <person name="Hibbett D.S."/>
            <person name="Martin F."/>
        </authorList>
    </citation>
    <scope>NUCLEOTIDE SEQUENCE [LARGE SCALE GENOMIC DNA]</scope>
    <source>
        <strain evidence="4">FD-334 SS-4</strain>
    </source>
</reference>
<dbReference type="OrthoDB" id="6509975at2759"/>
<dbReference type="CDD" id="cd07061">
    <property type="entry name" value="HP_HAP_like"/>
    <property type="match status" value="1"/>
</dbReference>
<sequence length="548" mass="59521">MIPIFMLAASFALVHARPGSTLAHHASTFAGATTAAIFPPVGATITAADTFFLGASEVGFPGPTLTGDEPNAIETAPSIAKMDNMYPLVEPTIKGTSGKAFNPLEHVGQLSPWQSVESFGLPKTSPVIPKGCSLQQVHLLHRHGARYPTADSATASFAGKVRDTATSGGFSGSGVLSFLNTWTYKLGAEILTPFGRSQLFNLGVGFRVKYGELLDDLVDLPVFRTTSEARMLDSALHFAAGFFGVQDYQNQYHQLIMIENDGQNNTLSPYDNCDNANNDVFFFGSAQANKWSQIYLAHTLKRLSPLLKGFNLTISDLVAMQQLCAYETVSLGFSEFCGVFTEDEWKGFEYFIDLGFWYGNGPGNPASSAQGIGYVQELVSRLTKTPITTFNSAVNSTIVTNPVLFPLNQSIFVDASHDSVMATIFVAMNFTSLAANGPLPTDHIPRNQTYFVSHIAPFATNLVGQVLSCPAFEEPTHIRWLLNDAALPLTGIKGCKFNLDGLCDLKTFIAGMQQRIEEVDFTFDCFGNYTIPVPDNIVDGQFPKSLRK</sequence>
<feature type="chain" id="PRO_5002249971" description="3-phytase" evidence="2">
    <location>
        <begin position="17"/>
        <end position="548"/>
    </location>
</feature>
<accession>A0A0D2Q2I1</accession>
<dbReference type="EMBL" id="KN817530">
    <property type="protein sequence ID" value="KJA25755.1"/>
    <property type="molecule type" value="Genomic_DNA"/>
</dbReference>
<dbReference type="Proteomes" id="UP000054270">
    <property type="component" value="Unassembled WGS sequence"/>
</dbReference>
<evidence type="ECO:0000256" key="1">
    <source>
        <dbReference type="ARBA" id="ARBA00022801"/>
    </source>
</evidence>
<dbReference type="InterPro" id="IPR029033">
    <property type="entry name" value="His_PPase_superfam"/>
</dbReference>
<evidence type="ECO:0000313" key="3">
    <source>
        <dbReference type="EMBL" id="KJA25755.1"/>
    </source>
</evidence>
<evidence type="ECO:0000313" key="4">
    <source>
        <dbReference type="Proteomes" id="UP000054270"/>
    </source>
</evidence>